<dbReference type="Proteomes" id="UP000295252">
    <property type="component" value="Chromosome XI"/>
</dbReference>
<dbReference type="EMBL" id="HG739096">
    <property type="protein sequence ID" value="CDP04118.1"/>
    <property type="molecule type" value="Genomic_DNA"/>
</dbReference>
<dbReference type="AlphaFoldDB" id="A0A068U925"/>
<evidence type="ECO:0000313" key="1">
    <source>
        <dbReference type="EMBL" id="CDP04118.1"/>
    </source>
</evidence>
<dbReference type="Gramene" id="CDP04118">
    <property type="protein sequence ID" value="CDP04118"/>
    <property type="gene ID" value="GSCOC_T00017418001"/>
</dbReference>
<accession>A0A068U925</accession>
<name>A0A068U925_COFCA</name>
<reference evidence="2" key="1">
    <citation type="journal article" date="2014" name="Science">
        <title>The coffee genome provides insight into the convergent evolution of caffeine biosynthesis.</title>
        <authorList>
            <person name="Denoeud F."/>
            <person name="Carretero-Paulet L."/>
            <person name="Dereeper A."/>
            <person name="Droc G."/>
            <person name="Guyot R."/>
            <person name="Pietrella M."/>
            <person name="Zheng C."/>
            <person name="Alberti A."/>
            <person name="Anthony F."/>
            <person name="Aprea G."/>
            <person name="Aury J.M."/>
            <person name="Bento P."/>
            <person name="Bernard M."/>
            <person name="Bocs S."/>
            <person name="Campa C."/>
            <person name="Cenci A."/>
            <person name="Combes M.C."/>
            <person name="Crouzillat D."/>
            <person name="Da Silva C."/>
            <person name="Daddiego L."/>
            <person name="De Bellis F."/>
            <person name="Dussert S."/>
            <person name="Garsmeur O."/>
            <person name="Gayraud T."/>
            <person name="Guignon V."/>
            <person name="Jahn K."/>
            <person name="Jamilloux V."/>
            <person name="Joet T."/>
            <person name="Labadie K."/>
            <person name="Lan T."/>
            <person name="Leclercq J."/>
            <person name="Lepelley M."/>
            <person name="Leroy T."/>
            <person name="Li L.T."/>
            <person name="Librado P."/>
            <person name="Lopez L."/>
            <person name="Munoz A."/>
            <person name="Noel B."/>
            <person name="Pallavicini A."/>
            <person name="Perrotta G."/>
            <person name="Poncet V."/>
            <person name="Pot D."/>
            <person name="Priyono X."/>
            <person name="Rigoreau M."/>
            <person name="Rouard M."/>
            <person name="Rozas J."/>
            <person name="Tranchant-Dubreuil C."/>
            <person name="VanBuren R."/>
            <person name="Zhang Q."/>
            <person name="Andrade A.C."/>
            <person name="Argout X."/>
            <person name="Bertrand B."/>
            <person name="de Kochko A."/>
            <person name="Graziosi G."/>
            <person name="Henry R.J."/>
            <person name="Jayarama X."/>
            <person name="Ming R."/>
            <person name="Nagai C."/>
            <person name="Rounsley S."/>
            <person name="Sankoff D."/>
            <person name="Giuliano G."/>
            <person name="Albert V.A."/>
            <person name="Wincker P."/>
            <person name="Lashermes P."/>
        </authorList>
    </citation>
    <scope>NUCLEOTIDE SEQUENCE [LARGE SCALE GENOMIC DNA]</scope>
    <source>
        <strain evidence="2">cv. DH200-94</strain>
    </source>
</reference>
<keyword evidence="2" id="KW-1185">Reference proteome</keyword>
<sequence length="95" mass="10773">MHLVKSSSPAPKQLYNKIFIDGLSMCTGVANRKINKSRQCVGSINEDSFIVPRGCCFQELSQRNLASDYVLVILMRIFFFFFGFREGVASSNFHL</sequence>
<proteinExistence type="predicted"/>
<protein>
    <submittedName>
        <fullName evidence="1">Uncharacterized protein</fullName>
    </submittedName>
</protein>
<gene>
    <name evidence="1" type="ORF">GSCOC_T00017418001</name>
</gene>
<evidence type="ECO:0000313" key="2">
    <source>
        <dbReference type="Proteomes" id="UP000295252"/>
    </source>
</evidence>
<organism evidence="1 2">
    <name type="scientific">Coffea canephora</name>
    <name type="common">Robusta coffee</name>
    <dbReference type="NCBI Taxonomy" id="49390"/>
    <lineage>
        <taxon>Eukaryota</taxon>
        <taxon>Viridiplantae</taxon>
        <taxon>Streptophyta</taxon>
        <taxon>Embryophyta</taxon>
        <taxon>Tracheophyta</taxon>
        <taxon>Spermatophyta</taxon>
        <taxon>Magnoliopsida</taxon>
        <taxon>eudicotyledons</taxon>
        <taxon>Gunneridae</taxon>
        <taxon>Pentapetalae</taxon>
        <taxon>asterids</taxon>
        <taxon>lamiids</taxon>
        <taxon>Gentianales</taxon>
        <taxon>Rubiaceae</taxon>
        <taxon>Ixoroideae</taxon>
        <taxon>Gardenieae complex</taxon>
        <taxon>Bertiereae - Coffeeae clade</taxon>
        <taxon>Coffeeae</taxon>
        <taxon>Coffea</taxon>
    </lineage>
</organism>
<dbReference type="InParanoid" id="A0A068U925"/>